<dbReference type="GO" id="GO:0044874">
    <property type="term" value="P:lipoprotein localization to outer membrane"/>
    <property type="evidence" value="ECO:0007669"/>
    <property type="project" value="TreeGrafter"/>
</dbReference>
<dbReference type="Proteomes" id="UP000823631">
    <property type="component" value="Unassembled WGS sequence"/>
</dbReference>
<evidence type="ECO:0000313" key="3">
    <source>
        <dbReference type="Proteomes" id="UP000823631"/>
    </source>
</evidence>
<reference evidence="2" key="1">
    <citation type="submission" date="2020-10" db="EMBL/GenBank/DDBJ databases">
        <authorList>
            <person name="Gilroy R."/>
        </authorList>
    </citation>
    <scope>NUCLEOTIDE SEQUENCE</scope>
    <source>
        <strain evidence="2">17213</strain>
    </source>
</reference>
<evidence type="ECO:0000313" key="2">
    <source>
        <dbReference type="EMBL" id="MBO8416563.1"/>
    </source>
</evidence>
<dbReference type="EMBL" id="JADINH010000183">
    <property type="protein sequence ID" value="MBO8416563.1"/>
    <property type="molecule type" value="Genomic_DNA"/>
</dbReference>
<name>A0A9D9DCN1_9GAMM</name>
<accession>A0A9D9DCN1</accession>
<gene>
    <name evidence="2" type="ORF">IAB19_09300</name>
</gene>
<feature type="transmembrane region" description="Helical" evidence="1">
    <location>
        <begin position="315"/>
        <end position="338"/>
    </location>
</feature>
<keyword evidence="1" id="KW-1133">Transmembrane helix</keyword>
<protein>
    <submittedName>
        <fullName evidence="2">Uncharacterized protein</fullName>
    </submittedName>
</protein>
<sequence>MIYLKLALKMLRFEWRLSLVLTAALAAVLAPLMLLWSLRSGVISTLEHQIIDNPANMEIVIAGNEGGRELYEFLKNDPDVAFVAPKPITLNAEAVLRSLVSKKFHQRVTLYPTGSGDPLLEGSGIAAGKLADTELVLSSALAKTLEAQPGDEISVSVTRRVNGEAQKGQAVFTVKGILDPAYSAQQCAYLTVDTLIYLADYKSGNEPPIFSDGSTKLDKTRYFAGVRLYAKSLDSVLSLTEKIHALHREISGSKAAQVQNLKAVDSVLTSIFLVLAAVSAAGGAAAFYGLIHMNLHSRSRTMAMLLLMGMDKVQLTLFAALKNAICALCALLLSWALYQCGAVMINARFSEVLRGADIASLSPGFMLLLLAAAEFLVCSMSVVSMYFNYANKQTAQLLRD</sequence>
<dbReference type="GO" id="GO:0098797">
    <property type="term" value="C:plasma membrane protein complex"/>
    <property type="evidence" value="ECO:0007669"/>
    <property type="project" value="TreeGrafter"/>
</dbReference>
<dbReference type="PANTHER" id="PTHR30489">
    <property type="entry name" value="LIPOPROTEIN-RELEASING SYSTEM TRANSMEMBRANE PROTEIN LOLE"/>
    <property type="match status" value="1"/>
</dbReference>
<dbReference type="PANTHER" id="PTHR30489:SF0">
    <property type="entry name" value="LIPOPROTEIN-RELEASING SYSTEM TRANSMEMBRANE PROTEIN LOLE"/>
    <property type="match status" value="1"/>
</dbReference>
<dbReference type="InterPro" id="IPR051447">
    <property type="entry name" value="Lipoprotein-release_system"/>
</dbReference>
<feature type="transmembrane region" description="Helical" evidence="1">
    <location>
        <begin position="271"/>
        <end position="295"/>
    </location>
</feature>
<feature type="transmembrane region" description="Helical" evidence="1">
    <location>
        <begin position="358"/>
        <end position="389"/>
    </location>
</feature>
<comment type="caution">
    <text evidence="2">The sequence shown here is derived from an EMBL/GenBank/DDBJ whole genome shotgun (WGS) entry which is preliminary data.</text>
</comment>
<dbReference type="AlphaFoldDB" id="A0A9D9DCN1"/>
<organism evidence="2 3">
    <name type="scientific">Candidatus Avisuccinivibrio stercorigallinarum</name>
    <dbReference type="NCBI Taxonomy" id="2840704"/>
    <lineage>
        <taxon>Bacteria</taxon>
        <taxon>Pseudomonadati</taxon>
        <taxon>Pseudomonadota</taxon>
        <taxon>Gammaproteobacteria</taxon>
        <taxon>Aeromonadales</taxon>
        <taxon>Succinivibrionaceae</taxon>
        <taxon>Succinivibrionaceae incertae sedis</taxon>
        <taxon>Candidatus Avisuccinivibrio</taxon>
    </lineage>
</organism>
<reference evidence="2" key="2">
    <citation type="journal article" date="2021" name="PeerJ">
        <title>Extensive microbial diversity within the chicken gut microbiome revealed by metagenomics and culture.</title>
        <authorList>
            <person name="Gilroy R."/>
            <person name="Ravi A."/>
            <person name="Getino M."/>
            <person name="Pursley I."/>
            <person name="Horton D.L."/>
            <person name="Alikhan N.F."/>
            <person name="Baker D."/>
            <person name="Gharbi K."/>
            <person name="Hall N."/>
            <person name="Watson M."/>
            <person name="Adriaenssens E.M."/>
            <person name="Foster-Nyarko E."/>
            <person name="Jarju S."/>
            <person name="Secka A."/>
            <person name="Antonio M."/>
            <person name="Oren A."/>
            <person name="Chaudhuri R.R."/>
            <person name="La Ragione R."/>
            <person name="Hildebrand F."/>
            <person name="Pallen M.J."/>
        </authorList>
    </citation>
    <scope>NUCLEOTIDE SEQUENCE</scope>
    <source>
        <strain evidence="2">17213</strain>
    </source>
</reference>
<keyword evidence="1" id="KW-0812">Transmembrane</keyword>
<evidence type="ECO:0000256" key="1">
    <source>
        <dbReference type="SAM" id="Phobius"/>
    </source>
</evidence>
<proteinExistence type="predicted"/>
<keyword evidence="1" id="KW-0472">Membrane</keyword>